<dbReference type="RefSeq" id="WP_200786952.1">
    <property type="nucleotide sequence ID" value="NZ_JAEDAO010000001.1"/>
</dbReference>
<evidence type="ECO:0000256" key="1">
    <source>
        <dbReference type="SAM" id="MobiDB-lite"/>
    </source>
</evidence>
<reference evidence="4" key="1">
    <citation type="submission" date="2020-12" db="EMBL/GenBank/DDBJ databases">
        <title>Ramlibacter sp. nov., isolated from a freshwater alga, Cryptomonas.</title>
        <authorList>
            <person name="Kim H.M."/>
            <person name="Jeon C.O."/>
        </authorList>
    </citation>
    <scope>NUCLEOTIDE SEQUENCE</scope>
    <source>
        <strain evidence="4">CrO1</strain>
    </source>
</reference>
<evidence type="ECO:0000259" key="3">
    <source>
        <dbReference type="Pfam" id="PF04773"/>
    </source>
</evidence>
<proteinExistence type="predicted"/>
<organism evidence="4 5">
    <name type="scientific">Ramlibacter algicola</name>
    <dbReference type="NCBI Taxonomy" id="2795217"/>
    <lineage>
        <taxon>Bacteria</taxon>
        <taxon>Pseudomonadati</taxon>
        <taxon>Pseudomonadota</taxon>
        <taxon>Betaproteobacteria</taxon>
        <taxon>Burkholderiales</taxon>
        <taxon>Comamonadaceae</taxon>
        <taxon>Ramlibacter</taxon>
    </lineage>
</organism>
<dbReference type="InterPro" id="IPR006860">
    <property type="entry name" value="FecR"/>
</dbReference>
<keyword evidence="5" id="KW-1185">Reference proteome</keyword>
<evidence type="ECO:0000313" key="5">
    <source>
        <dbReference type="Proteomes" id="UP000617041"/>
    </source>
</evidence>
<feature type="chain" id="PRO_5038014490" evidence="2">
    <location>
        <begin position="22"/>
        <end position="688"/>
    </location>
</feature>
<protein>
    <submittedName>
        <fullName evidence="4">FecR domain-containing protein</fullName>
    </submittedName>
</protein>
<dbReference type="Pfam" id="PF04773">
    <property type="entry name" value="FecR"/>
    <property type="match status" value="1"/>
</dbReference>
<accession>A0A934Q016</accession>
<feature type="compositionally biased region" description="Low complexity" evidence="1">
    <location>
        <begin position="206"/>
        <end position="223"/>
    </location>
</feature>
<evidence type="ECO:0000313" key="4">
    <source>
        <dbReference type="EMBL" id="MBK0391986.1"/>
    </source>
</evidence>
<keyword evidence="2" id="KW-0732">Signal</keyword>
<name>A0A934Q016_9BURK</name>
<comment type="caution">
    <text evidence="4">The sequence shown here is derived from an EMBL/GenBank/DDBJ whole genome shotgun (WGS) entry which is preliminary data.</text>
</comment>
<dbReference type="PANTHER" id="PTHR38731">
    <property type="entry name" value="LIPL45-RELATED LIPOPROTEIN-RELATED"/>
    <property type="match status" value="1"/>
</dbReference>
<dbReference type="Proteomes" id="UP000617041">
    <property type="component" value="Unassembled WGS sequence"/>
</dbReference>
<dbReference type="EMBL" id="JAEDAO010000001">
    <property type="protein sequence ID" value="MBK0391986.1"/>
    <property type="molecule type" value="Genomic_DNA"/>
</dbReference>
<sequence length="688" mass="68286">MRSLITLLLALATFVPGLASAQEAAGRVIAANGAVTIERNLVTVPANVGDPIQSGDVLNVGTGGTAQLRFTDDSIVALGPDSRFQVAEYAYDGVAATAQRVAMSLLKGGLRTVTGQIGKINNSGYKLTTATATIGIRGTGFTVCQDCTTLQGEFLPGTSVAFSEGAGVLTTQAGELPLVAGQSAYARDAALPPVRTTTFPQLRQQASARPSTTTRTASAGSDTGAALSTAVAAGSGDSSTGSASTATGTTASAASAATGDSAAIVVASAPVTTFATSAAPAFQVTSTPVVDTLLAPTAGTAYYRLAGPMNFQVSCSPGPCPTVIEGDLTIGVNYTVKRATAQAVFKLSDGGVFNVAIPIQLSGAPVSIVGNQVTFSGTYNLSDFPQNAGSFACNDCSPSGTPGFVNQLSLSGTISGSQATLSVSLATPDGGSGSFTAPLTQQDPPNNTAAALIVPTLGGGASARSSSYWGAKADASGRLTEFGLELGAVRGSAGGATNTIVGSAPEAGNLVWGRWTNGTTAATKATFTDSQYNTFQPGNNSQQPWITGDASPFLPASLGVLNFNLAGSVLTPNAVLNSATLQADMVNRTLSLNMNVSASPSPSGTNVYQMSGSTGFSPTSNRFSAGFNSVTCSGPCNLGVGTPNGSYGGFFAGPNAEGAGVAFTAGFGPSAGANGVGNGVSGVAGFKR</sequence>
<feature type="domain" description="FecR protein" evidence="3">
    <location>
        <begin position="56"/>
        <end position="150"/>
    </location>
</feature>
<feature type="signal peptide" evidence="2">
    <location>
        <begin position="1"/>
        <end position="21"/>
    </location>
</feature>
<feature type="compositionally biased region" description="Polar residues" evidence="1">
    <location>
        <begin position="196"/>
        <end position="205"/>
    </location>
</feature>
<evidence type="ECO:0000256" key="2">
    <source>
        <dbReference type="SAM" id="SignalP"/>
    </source>
</evidence>
<feature type="region of interest" description="Disordered" evidence="1">
    <location>
        <begin position="196"/>
        <end position="223"/>
    </location>
</feature>
<dbReference type="AlphaFoldDB" id="A0A934Q016"/>
<gene>
    <name evidence="4" type="ORF">I8E28_05240</name>
</gene>